<feature type="transmembrane region" description="Helical" evidence="1">
    <location>
        <begin position="112"/>
        <end position="133"/>
    </location>
</feature>
<dbReference type="GeneID" id="36549643"/>
<gene>
    <name evidence="2" type="ORF">P168DRAFT_70012</name>
</gene>
<dbReference type="RefSeq" id="XP_024689191.1">
    <property type="nucleotide sequence ID" value="XM_024842114.1"/>
</dbReference>
<reference evidence="2" key="1">
    <citation type="submission" date="2016-12" db="EMBL/GenBank/DDBJ databases">
        <title>The genomes of Aspergillus section Nigri reveals drivers in fungal speciation.</title>
        <authorList>
            <consortium name="DOE Joint Genome Institute"/>
            <person name="Vesth T.C."/>
            <person name="Nybo J."/>
            <person name="Theobald S."/>
            <person name="Brandl J."/>
            <person name="Frisvad J.C."/>
            <person name="Nielsen K.F."/>
            <person name="Lyhne E.K."/>
            <person name="Kogle M.E."/>
            <person name="Kuo A."/>
            <person name="Riley R."/>
            <person name="Clum A."/>
            <person name="Nolan M."/>
            <person name="Lipzen A."/>
            <person name="Salamov A."/>
            <person name="Henrissat B."/>
            <person name="Wiebenga A."/>
            <person name="De vries R.P."/>
            <person name="Grigoriev I.V."/>
            <person name="Mortensen U.H."/>
            <person name="Andersen M.R."/>
            <person name="Baker S.E."/>
        </authorList>
    </citation>
    <scope>NUCLEOTIDE SEQUENCE</scope>
    <source>
        <strain evidence="2">IBT 28561</strain>
    </source>
</reference>
<name>A0A2I1CSK7_ASPC2</name>
<comment type="caution">
    <text evidence="2">The sequence shown here is derived from an EMBL/GenBank/DDBJ whole genome shotgun (WGS) entry which is preliminary data.</text>
</comment>
<proteinExistence type="predicted"/>
<keyword evidence="1" id="KW-0812">Transmembrane</keyword>
<organism evidence="2 3">
    <name type="scientific">Aspergillus campestris (strain IBT 28561)</name>
    <dbReference type="NCBI Taxonomy" id="1392248"/>
    <lineage>
        <taxon>Eukaryota</taxon>
        <taxon>Fungi</taxon>
        <taxon>Dikarya</taxon>
        <taxon>Ascomycota</taxon>
        <taxon>Pezizomycotina</taxon>
        <taxon>Eurotiomycetes</taxon>
        <taxon>Eurotiomycetidae</taxon>
        <taxon>Eurotiales</taxon>
        <taxon>Aspergillaceae</taxon>
        <taxon>Aspergillus</taxon>
        <taxon>Aspergillus subgen. Circumdati</taxon>
    </lineage>
</organism>
<dbReference type="VEuPathDB" id="FungiDB:P168DRAFT_70012"/>
<evidence type="ECO:0000313" key="2">
    <source>
        <dbReference type="EMBL" id="PKY00597.1"/>
    </source>
</evidence>
<sequence>MLSCRYRHHLISSHPSHMISYHLFFHLAATAFSSFLAWSVVTGWELSFFLSSSVDSSSHSSSSLPRVWYAHTIHHSLLFSDSTLSPRPLLHLPLQPLEGIPARAAGPSFSSFFGVFSFVCITSVNSIVATRLFQALPLLA</sequence>
<accession>A0A2I1CSK7</accession>
<dbReference type="AlphaFoldDB" id="A0A2I1CSK7"/>
<protein>
    <submittedName>
        <fullName evidence="2">Uncharacterized protein</fullName>
    </submittedName>
</protein>
<keyword evidence="1" id="KW-0472">Membrane</keyword>
<dbReference type="EMBL" id="MSFM01000014">
    <property type="protein sequence ID" value="PKY00597.1"/>
    <property type="molecule type" value="Genomic_DNA"/>
</dbReference>
<dbReference type="Proteomes" id="UP000234254">
    <property type="component" value="Unassembled WGS sequence"/>
</dbReference>
<evidence type="ECO:0000313" key="3">
    <source>
        <dbReference type="Proteomes" id="UP000234254"/>
    </source>
</evidence>
<dbReference type="OrthoDB" id="10579346at2759"/>
<evidence type="ECO:0000256" key="1">
    <source>
        <dbReference type="SAM" id="Phobius"/>
    </source>
</evidence>
<keyword evidence="1" id="KW-1133">Transmembrane helix</keyword>
<keyword evidence="3" id="KW-1185">Reference proteome</keyword>
<feature type="transmembrane region" description="Helical" evidence="1">
    <location>
        <begin position="21"/>
        <end position="41"/>
    </location>
</feature>